<gene>
    <name evidence="8" type="ORF">OD355_03540</name>
</gene>
<evidence type="ECO:0000313" key="8">
    <source>
        <dbReference type="EMBL" id="MCU7693585.1"/>
    </source>
</evidence>
<dbReference type="Gene3D" id="1.20.1200.10">
    <property type="entry name" value="Cobalamin adenosyltransferase-like"/>
    <property type="match status" value="1"/>
</dbReference>
<dbReference type="Proteomes" id="UP001209317">
    <property type="component" value="Unassembled WGS sequence"/>
</dbReference>
<feature type="domain" description="Cobalamin adenosyltransferase-like" evidence="7">
    <location>
        <begin position="3"/>
        <end position="163"/>
    </location>
</feature>
<comment type="pathway">
    <text evidence="6">Cofactor biosynthesis; adenosylcobalamin biosynthesis; adenosylcobalamin from cob(II)yrinate a,c-diamide: step 2/7.</text>
</comment>
<accession>A0AAE3LPL0</accession>
<organism evidence="8 9">
    <name type="scientific">Haoranjiania flava</name>
    <dbReference type="NCBI Taxonomy" id="1856322"/>
    <lineage>
        <taxon>Bacteria</taxon>
        <taxon>Pseudomonadati</taxon>
        <taxon>Bacteroidota</taxon>
        <taxon>Chitinophagia</taxon>
        <taxon>Chitinophagales</taxon>
        <taxon>Chitinophagaceae</taxon>
        <taxon>Haoranjiania</taxon>
    </lineage>
</organism>
<dbReference type="NCBIfam" id="TIGR00636">
    <property type="entry name" value="PduO_Nterm"/>
    <property type="match status" value="1"/>
</dbReference>
<comment type="caution">
    <text evidence="8">The sequence shown here is derived from an EMBL/GenBank/DDBJ whole genome shotgun (WGS) entry which is preliminary data.</text>
</comment>
<comment type="catalytic activity">
    <reaction evidence="6">
        <text>2 cob(II)yrinate a,c diamide + reduced [electron-transfer flavoprotein] + 2 ATP = 2 adenosylcob(III)yrinate a,c-diamide + 2 triphosphate + oxidized [electron-transfer flavoprotein] + 3 H(+)</text>
        <dbReference type="Rhea" id="RHEA:11528"/>
        <dbReference type="Rhea" id="RHEA-COMP:10685"/>
        <dbReference type="Rhea" id="RHEA-COMP:10686"/>
        <dbReference type="ChEBI" id="CHEBI:15378"/>
        <dbReference type="ChEBI" id="CHEBI:18036"/>
        <dbReference type="ChEBI" id="CHEBI:30616"/>
        <dbReference type="ChEBI" id="CHEBI:57692"/>
        <dbReference type="ChEBI" id="CHEBI:58307"/>
        <dbReference type="ChEBI" id="CHEBI:58503"/>
        <dbReference type="ChEBI" id="CHEBI:58537"/>
        <dbReference type="EC" id="2.5.1.17"/>
    </reaction>
</comment>
<dbReference type="EMBL" id="JAOTPL010000003">
    <property type="protein sequence ID" value="MCU7693585.1"/>
    <property type="molecule type" value="Genomic_DNA"/>
</dbReference>
<evidence type="ECO:0000259" key="7">
    <source>
        <dbReference type="Pfam" id="PF01923"/>
    </source>
</evidence>
<dbReference type="EC" id="2.5.1.17" evidence="6"/>
<dbReference type="SUPFAM" id="SSF89028">
    <property type="entry name" value="Cobalamin adenosyltransferase-like"/>
    <property type="match status" value="1"/>
</dbReference>
<dbReference type="Pfam" id="PF01923">
    <property type="entry name" value="Cob_adeno_trans"/>
    <property type="match status" value="1"/>
</dbReference>
<keyword evidence="5 6" id="KW-0067">ATP-binding</keyword>
<evidence type="ECO:0000256" key="6">
    <source>
        <dbReference type="RuleBase" id="RU366026"/>
    </source>
</evidence>
<keyword evidence="6" id="KW-0169">Cobalamin biosynthesis</keyword>
<comment type="subunit">
    <text evidence="2">Homotrimer.</text>
</comment>
<dbReference type="AlphaFoldDB" id="A0AAE3LPL0"/>
<dbReference type="InterPro" id="IPR016030">
    <property type="entry name" value="CblAdoTrfase-like"/>
</dbReference>
<keyword evidence="9" id="KW-1185">Reference proteome</keyword>
<comment type="similarity">
    <text evidence="1 6">Belongs to the Cob(I)alamin adenosyltransferase family.</text>
</comment>
<dbReference type="InterPro" id="IPR029499">
    <property type="entry name" value="PduO-typ"/>
</dbReference>
<keyword evidence="4 6" id="KW-0547">Nucleotide-binding</keyword>
<dbReference type="GO" id="GO:0005524">
    <property type="term" value="F:ATP binding"/>
    <property type="evidence" value="ECO:0007669"/>
    <property type="project" value="UniProtKB-UniRule"/>
</dbReference>
<evidence type="ECO:0000256" key="5">
    <source>
        <dbReference type="ARBA" id="ARBA00022840"/>
    </source>
</evidence>
<reference evidence="8" key="1">
    <citation type="submission" date="2022-10" db="EMBL/GenBank/DDBJ databases">
        <authorList>
            <person name="Kim H.S."/>
            <person name="Kim J.-S."/>
            <person name="Suh M.K."/>
            <person name="Eom M.K."/>
            <person name="Lee J.-S."/>
        </authorList>
    </citation>
    <scope>NUCLEOTIDE SEQUENCE</scope>
    <source>
        <strain evidence="8">LIP-5</strain>
    </source>
</reference>
<evidence type="ECO:0000256" key="3">
    <source>
        <dbReference type="ARBA" id="ARBA00022679"/>
    </source>
</evidence>
<dbReference type="GO" id="GO:0009236">
    <property type="term" value="P:cobalamin biosynthetic process"/>
    <property type="evidence" value="ECO:0007669"/>
    <property type="project" value="UniProtKB-UniRule"/>
</dbReference>
<dbReference type="InterPro" id="IPR036451">
    <property type="entry name" value="CblAdoTrfase-like_sf"/>
</dbReference>
<sequence length="178" mass="19450">MQIYTKKGDAGQTSLYGGSGISKSALPIHACGELDELNAFIGAACSRLGDQQIVEKLQQVQSTVFVIGAIIAGAKNNDSLQITVQHVEELEKSIDAMEAELAPLRNFILPGGSEAVCSIHVARAVCRRAERAVVACDEIQKLPPVLLQYINRLSDYLFVLARFIGKMQHVEEVVWKTR</sequence>
<dbReference type="PANTHER" id="PTHR12213">
    <property type="entry name" value="CORRINOID ADENOSYLTRANSFERASE"/>
    <property type="match status" value="1"/>
</dbReference>
<evidence type="ECO:0000256" key="4">
    <source>
        <dbReference type="ARBA" id="ARBA00022741"/>
    </source>
</evidence>
<dbReference type="FunFam" id="1.20.1200.10:FF:000001">
    <property type="entry name" value="Cob(I)yrinic acid a,c-diamide adenosyltransferase"/>
    <property type="match status" value="1"/>
</dbReference>
<protein>
    <recommendedName>
        <fullName evidence="6">Corrinoid adenosyltransferase</fullName>
        <ecNumber evidence="6">2.5.1.17</ecNumber>
    </recommendedName>
    <alternativeName>
        <fullName evidence="6">Cob(II)alamin adenosyltransferase</fullName>
    </alternativeName>
    <alternativeName>
        <fullName evidence="6">Cob(II)yrinic acid a,c-diamide adenosyltransferase</fullName>
    </alternativeName>
    <alternativeName>
        <fullName evidence="6">Cobinamide/cobalamin adenosyltransferase</fullName>
    </alternativeName>
</protein>
<dbReference type="GO" id="GO:0008817">
    <property type="term" value="F:corrinoid adenosyltransferase activity"/>
    <property type="evidence" value="ECO:0007669"/>
    <property type="project" value="UniProtKB-UniRule"/>
</dbReference>
<dbReference type="PANTHER" id="PTHR12213:SF0">
    <property type="entry name" value="CORRINOID ADENOSYLTRANSFERASE MMAB"/>
    <property type="match status" value="1"/>
</dbReference>
<proteinExistence type="inferred from homology"/>
<evidence type="ECO:0000256" key="1">
    <source>
        <dbReference type="ARBA" id="ARBA00007487"/>
    </source>
</evidence>
<comment type="catalytic activity">
    <reaction evidence="6">
        <text>2 cob(II)alamin + reduced [electron-transfer flavoprotein] + 2 ATP = 2 adenosylcob(III)alamin + 2 triphosphate + oxidized [electron-transfer flavoprotein] + 3 H(+)</text>
        <dbReference type="Rhea" id="RHEA:28671"/>
        <dbReference type="Rhea" id="RHEA-COMP:10685"/>
        <dbReference type="Rhea" id="RHEA-COMP:10686"/>
        <dbReference type="ChEBI" id="CHEBI:15378"/>
        <dbReference type="ChEBI" id="CHEBI:16304"/>
        <dbReference type="ChEBI" id="CHEBI:18036"/>
        <dbReference type="ChEBI" id="CHEBI:18408"/>
        <dbReference type="ChEBI" id="CHEBI:30616"/>
        <dbReference type="ChEBI" id="CHEBI:57692"/>
        <dbReference type="ChEBI" id="CHEBI:58307"/>
        <dbReference type="EC" id="2.5.1.17"/>
    </reaction>
</comment>
<evidence type="ECO:0000256" key="2">
    <source>
        <dbReference type="ARBA" id="ARBA00011233"/>
    </source>
</evidence>
<dbReference type="RefSeq" id="WP_263037072.1">
    <property type="nucleotide sequence ID" value="NZ_JAOTPL010000003.1"/>
</dbReference>
<keyword evidence="3 6" id="KW-0808">Transferase</keyword>
<name>A0AAE3LPL0_9BACT</name>
<evidence type="ECO:0000313" key="9">
    <source>
        <dbReference type="Proteomes" id="UP001209317"/>
    </source>
</evidence>